<reference evidence="5" key="2">
    <citation type="submission" date="2020-08" db="EMBL/GenBank/DDBJ databases">
        <title>Plant Genome Project.</title>
        <authorList>
            <person name="Zhang R.-G."/>
        </authorList>
    </citation>
    <scope>NUCLEOTIDE SEQUENCE</scope>
    <source>
        <strain evidence="5">Huo1</strain>
        <tissue evidence="5">Leaf</tissue>
    </source>
</reference>
<keyword evidence="3" id="KW-0378">Hydrolase</keyword>
<dbReference type="Proteomes" id="UP000298416">
    <property type="component" value="Unassembled WGS sequence"/>
</dbReference>
<dbReference type="PROSITE" id="PS00530">
    <property type="entry name" value="RNASE_T2_1"/>
    <property type="match status" value="1"/>
</dbReference>
<keyword evidence="2" id="KW-0540">Nuclease</keyword>
<dbReference type="GO" id="GO:0006401">
    <property type="term" value="P:RNA catabolic process"/>
    <property type="evidence" value="ECO:0007669"/>
    <property type="project" value="TreeGrafter"/>
</dbReference>
<accession>A0A8X8VUK4</accession>
<dbReference type="InterPro" id="IPR036430">
    <property type="entry name" value="RNase_T2-like_sf"/>
</dbReference>
<dbReference type="InterPro" id="IPR018188">
    <property type="entry name" value="RNase_T2_His_AS_1"/>
</dbReference>
<dbReference type="GO" id="GO:0003723">
    <property type="term" value="F:RNA binding"/>
    <property type="evidence" value="ECO:0007669"/>
    <property type="project" value="InterPro"/>
</dbReference>
<evidence type="ECO:0000256" key="3">
    <source>
        <dbReference type="ARBA" id="ARBA00022801"/>
    </source>
</evidence>
<organism evidence="5">
    <name type="scientific">Salvia splendens</name>
    <name type="common">Scarlet sage</name>
    <dbReference type="NCBI Taxonomy" id="180675"/>
    <lineage>
        <taxon>Eukaryota</taxon>
        <taxon>Viridiplantae</taxon>
        <taxon>Streptophyta</taxon>
        <taxon>Embryophyta</taxon>
        <taxon>Tracheophyta</taxon>
        <taxon>Spermatophyta</taxon>
        <taxon>Magnoliopsida</taxon>
        <taxon>eudicotyledons</taxon>
        <taxon>Gunneridae</taxon>
        <taxon>Pentapetalae</taxon>
        <taxon>asterids</taxon>
        <taxon>lamiids</taxon>
        <taxon>Lamiales</taxon>
        <taxon>Lamiaceae</taxon>
        <taxon>Nepetoideae</taxon>
        <taxon>Mentheae</taxon>
        <taxon>Salviinae</taxon>
        <taxon>Salvia</taxon>
        <taxon>Salvia subgen. Calosphace</taxon>
        <taxon>core Calosphace</taxon>
    </lineage>
</organism>
<dbReference type="EMBL" id="PNBA02000983">
    <property type="protein sequence ID" value="KAG6382650.1"/>
    <property type="molecule type" value="Genomic_DNA"/>
</dbReference>
<proteinExistence type="inferred from homology"/>
<name>A0A8X8VUK4_SALSN</name>
<dbReference type="Gene3D" id="3.90.730.10">
    <property type="entry name" value="Ribonuclease T2-like"/>
    <property type="match status" value="2"/>
</dbReference>
<dbReference type="GO" id="GO:0005576">
    <property type="term" value="C:extracellular region"/>
    <property type="evidence" value="ECO:0007669"/>
    <property type="project" value="TreeGrafter"/>
</dbReference>
<dbReference type="AlphaFoldDB" id="A0A8X8VUK4"/>
<keyword evidence="2" id="KW-0255">Endonuclease</keyword>
<protein>
    <submittedName>
        <fullName evidence="5">Uncharacterized protein</fullName>
    </submittedName>
</protein>
<dbReference type="PANTHER" id="PTHR11240">
    <property type="entry name" value="RIBONUCLEASE T2"/>
    <property type="match status" value="1"/>
</dbReference>
<comment type="caution">
    <text evidence="5">The sequence shown here is derived from an EMBL/GenBank/DDBJ whole genome shotgun (WGS) entry which is preliminary data.</text>
</comment>
<keyword evidence="6" id="KW-1185">Reference proteome</keyword>
<sequence length="406" mass="44743">MLNSKLNSGVYFKRKKKVNRQYFSAFRYCDFYYDSMASLPARLKIQCIVLVTLWIGSSSIADTSTSSDLGELLVKSSNQQREFDFFMLSFLWPGTACLSSDGECCPSNACCRRATMAAGEKGGKVSRRPQGSGAADGVEEQAEPPIIITCDRANALRSQGQVGGGTVVTMAASFCNAAYECLSLEEEEASRPGDERSQSSGKSNFPMRIQSIDWIPSDAVKPPVFKSQLKRLFDRSYTNVLRISSSALTEFTIHGLWPDYNDGTWPACCPGKRFNIKKISTLLSTMKKYWPSYNCESSSNCHNGTGLFWEHEEVLREAGYVASNCEKYPLGGIVSAIEKAYHATPALACSGDAVEELRLCFSKDFKFRDCGVEIPPESSCPEYVSLPKFISSGLGIKEAKALKLET</sequence>
<dbReference type="SUPFAM" id="SSF55895">
    <property type="entry name" value="Ribonuclease Rh-like"/>
    <property type="match status" value="1"/>
</dbReference>
<evidence type="ECO:0000256" key="4">
    <source>
        <dbReference type="RuleBase" id="RU004328"/>
    </source>
</evidence>
<dbReference type="GO" id="GO:0033897">
    <property type="term" value="F:ribonuclease T2 activity"/>
    <property type="evidence" value="ECO:0007669"/>
    <property type="project" value="InterPro"/>
</dbReference>
<comment type="similarity">
    <text evidence="1 4">Belongs to the RNase T2 family.</text>
</comment>
<evidence type="ECO:0000313" key="6">
    <source>
        <dbReference type="Proteomes" id="UP000298416"/>
    </source>
</evidence>
<dbReference type="GO" id="GO:0016787">
    <property type="term" value="F:hydrolase activity"/>
    <property type="evidence" value="ECO:0007669"/>
    <property type="project" value="UniProtKB-KW"/>
</dbReference>
<evidence type="ECO:0000313" key="5">
    <source>
        <dbReference type="EMBL" id="KAG6382650.1"/>
    </source>
</evidence>
<reference evidence="5" key="1">
    <citation type="submission" date="2018-01" db="EMBL/GenBank/DDBJ databases">
        <authorList>
            <person name="Mao J.F."/>
        </authorList>
    </citation>
    <scope>NUCLEOTIDE SEQUENCE</scope>
    <source>
        <strain evidence="5">Huo1</strain>
        <tissue evidence="5">Leaf</tissue>
    </source>
</reference>
<gene>
    <name evidence="5" type="ORF">SASPL_157644</name>
</gene>
<dbReference type="Pfam" id="PF00445">
    <property type="entry name" value="Ribonuclease_T2"/>
    <property type="match status" value="2"/>
</dbReference>
<evidence type="ECO:0000256" key="1">
    <source>
        <dbReference type="ARBA" id="ARBA00007469"/>
    </source>
</evidence>
<dbReference type="PANTHER" id="PTHR11240:SF22">
    <property type="entry name" value="RIBONUCLEASE T2"/>
    <property type="match status" value="1"/>
</dbReference>
<dbReference type="InterPro" id="IPR001568">
    <property type="entry name" value="RNase_T2-like"/>
</dbReference>
<evidence type="ECO:0000256" key="2">
    <source>
        <dbReference type="ARBA" id="ARBA00022759"/>
    </source>
</evidence>